<feature type="region of interest" description="Disordered" evidence="1">
    <location>
        <begin position="15"/>
        <end position="177"/>
    </location>
</feature>
<feature type="region of interest" description="Disordered" evidence="1">
    <location>
        <begin position="489"/>
        <end position="508"/>
    </location>
</feature>
<feature type="compositionally biased region" description="Polar residues" evidence="1">
    <location>
        <begin position="495"/>
        <end position="508"/>
    </location>
</feature>
<proteinExistence type="predicted"/>
<reference evidence="2 3" key="1">
    <citation type="journal article" date="2016" name="Mol. Biol. Evol.">
        <title>Comparative Genomics of Early-Diverging Mushroom-Forming Fungi Provides Insights into the Origins of Lignocellulose Decay Capabilities.</title>
        <authorList>
            <person name="Nagy L.G."/>
            <person name="Riley R."/>
            <person name="Tritt A."/>
            <person name="Adam C."/>
            <person name="Daum C."/>
            <person name="Floudas D."/>
            <person name="Sun H."/>
            <person name="Yadav J.S."/>
            <person name="Pangilinan J."/>
            <person name="Larsson K.H."/>
            <person name="Matsuura K."/>
            <person name="Barry K."/>
            <person name="Labutti K."/>
            <person name="Kuo R."/>
            <person name="Ohm R.A."/>
            <person name="Bhattacharya S.S."/>
            <person name="Shirouzu T."/>
            <person name="Yoshinaga Y."/>
            <person name="Martin F.M."/>
            <person name="Grigoriev I.V."/>
            <person name="Hibbett D.S."/>
        </authorList>
    </citation>
    <scope>NUCLEOTIDE SEQUENCE [LARGE SCALE GENOMIC DNA]</scope>
    <source>
        <strain evidence="2 3">CBS 109695</strain>
    </source>
</reference>
<feature type="compositionally biased region" description="Basic and acidic residues" evidence="1">
    <location>
        <begin position="99"/>
        <end position="114"/>
    </location>
</feature>
<evidence type="ECO:0000313" key="3">
    <source>
        <dbReference type="Proteomes" id="UP000076532"/>
    </source>
</evidence>
<protein>
    <submittedName>
        <fullName evidence="2">Uncharacterized protein</fullName>
    </submittedName>
</protein>
<keyword evidence="3" id="KW-1185">Reference proteome</keyword>
<feature type="compositionally biased region" description="Basic and acidic residues" evidence="1">
    <location>
        <begin position="121"/>
        <end position="131"/>
    </location>
</feature>
<dbReference type="AlphaFoldDB" id="A0A166VHW6"/>
<feature type="compositionally biased region" description="Polar residues" evidence="1">
    <location>
        <begin position="63"/>
        <end position="75"/>
    </location>
</feature>
<dbReference type="OrthoDB" id="3269314at2759"/>
<sequence>MALVRPDCIPEWLWDDMSAPSRTEVVARSAAGPQQSATPRETLRAHDPNTDGPHGCPYPPRNPNANIDPQLQMNDTSRKRKAVGSRPQSDDGYEDREGEGDNERDVSVDRDASSRRRGRPLRRDENREHTEPPASSPFPSETDRSPSRARSRVPATARGTDEPETESDDSSAGAAPEGFEDLVGEKASELSKRGKAAKNKLAKLVGAKFREICGVHGKQSWPLTNSPPRMNTALNEVYYTPDFDQGVDHTTNIEIFNRVSSLVWRDVKKRKDRPEVLRADGVHFSRDTLFELAKTVFRGFKTIALASRNEEKNRALAVNRISTRRRDRRKLKFAQLLTAVPTYLELHQIDPSNLLCEEMMSDYASGPEDEDVETKDEWKKRMGEKIGVDAEKMPRHTYERMVFWERIRAEWRSEELSQVFSELEATWWSSLSAAQRQKFVVHKISSDRSSHVPPTKAPYNFGICKEWMAEWGNEYEDLLLDWGQYPDPPGFGENISESEATNGDGTVD</sequence>
<evidence type="ECO:0000313" key="2">
    <source>
        <dbReference type="EMBL" id="KZP32745.1"/>
    </source>
</evidence>
<gene>
    <name evidence="2" type="ORF">FIBSPDRAFT_943744</name>
</gene>
<organism evidence="2 3">
    <name type="scientific">Athelia psychrophila</name>
    <dbReference type="NCBI Taxonomy" id="1759441"/>
    <lineage>
        <taxon>Eukaryota</taxon>
        <taxon>Fungi</taxon>
        <taxon>Dikarya</taxon>
        <taxon>Basidiomycota</taxon>
        <taxon>Agaricomycotina</taxon>
        <taxon>Agaricomycetes</taxon>
        <taxon>Agaricomycetidae</taxon>
        <taxon>Atheliales</taxon>
        <taxon>Atheliaceae</taxon>
        <taxon>Athelia</taxon>
    </lineage>
</organism>
<accession>A0A166VHW6</accession>
<dbReference type="EMBL" id="KV417484">
    <property type="protein sequence ID" value="KZP32745.1"/>
    <property type="molecule type" value="Genomic_DNA"/>
</dbReference>
<dbReference type="STRING" id="436010.A0A166VHW6"/>
<name>A0A166VHW6_9AGAM</name>
<evidence type="ECO:0000256" key="1">
    <source>
        <dbReference type="SAM" id="MobiDB-lite"/>
    </source>
</evidence>
<dbReference type="Proteomes" id="UP000076532">
    <property type="component" value="Unassembled WGS sequence"/>
</dbReference>